<dbReference type="InterPro" id="IPR003439">
    <property type="entry name" value="ABC_transporter-like_ATP-bd"/>
</dbReference>
<dbReference type="AlphaFoldDB" id="A0A8B6M6H0"/>
<dbReference type="EMBL" id="CABFMQ020000076">
    <property type="protein sequence ID" value="VTZ50019.1"/>
    <property type="molecule type" value="Genomic_DNA"/>
</dbReference>
<keyword evidence="4 6" id="KW-0067">ATP-binding</keyword>
<evidence type="ECO:0000259" key="5">
    <source>
        <dbReference type="PROSITE" id="PS50893"/>
    </source>
</evidence>
<evidence type="ECO:0000256" key="1">
    <source>
        <dbReference type="ARBA" id="ARBA00005417"/>
    </source>
</evidence>
<keyword evidence="2" id="KW-0813">Transport</keyword>
<keyword evidence="3" id="KW-0547">Nucleotide-binding</keyword>
<dbReference type="InterPro" id="IPR003593">
    <property type="entry name" value="AAA+_ATPase"/>
</dbReference>
<name>A0A8B6M6H0_METTU</name>
<dbReference type="SMART" id="SM00382">
    <property type="entry name" value="AAA"/>
    <property type="match status" value="1"/>
</dbReference>
<evidence type="ECO:0000256" key="3">
    <source>
        <dbReference type="ARBA" id="ARBA00022741"/>
    </source>
</evidence>
<dbReference type="InterPro" id="IPR050166">
    <property type="entry name" value="ABC_transporter_ATP-bind"/>
</dbReference>
<feature type="domain" description="ABC transporter" evidence="5">
    <location>
        <begin position="2"/>
        <end position="221"/>
    </location>
</feature>
<evidence type="ECO:0000256" key="4">
    <source>
        <dbReference type="ARBA" id="ARBA00022840"/>
    </source>
</evidence>
<protein>
    <submittedName>
        <fullName evidence="6">Aliphatic sulfonates import ATP-binding protein SsuB 2</fullName>
        <ecNumber evidence="6">3.6.3.-</ecNumber>
    </submittedName>
</protein>
<dbReference type="PANTHER" id="PTHR42788">
    <property type="entry name" value="TAURINE IMPORT ATP-BINDING PROTEIN-RELATED"/>
    <property type="match status" value="1"/>
</dbReference>
<comment type="similarity">
    <text evidence="1">Belongs to the ABC transporter superfamily.</text>
</comment>
<dbReference type="Pfam" id="PF00005">
    <property type="entry name" value="ABC_tran"/>
    <property type="match status" value="1"/>
</dbReference>
<dbReference type="InterPro" id="IPR027417">
    <property type="entry name" value="P-loop_NTPase"/>
</dbReference>
<gene>
    <name evidence="6" type="primary">ssuB</name>
    <name evidence="6" type="ORF">MPC4_20229</name>
</gene>
<dbReference type="PROSITE" id="PS50893">
    <property type="entry name" value="ABC_TRANSPORTER_2"/>
    <property type="match status" value="1"/>
</dbReference>
<dbReference type="GO" id="GO:0016887">
    <property type="term" value="F:ATP hydrolysis activity"/>
    <property type="evidence" value="ECO:0007669"/>
    <property type="project" value="InterPro"/>
</dbReference>
<evidence type="ECO:0000256" key="2">
    <source>
        <dbReference type="ARBA" id="ARBA00022448"/>
    </source>
</evidence>
<reference evidence="6 7" key="1">
    <citation type="submission" date="2019-05" db="EMBL/GenBank/DDBJ databases">
        <authorList>
            <person name="Farhan Ul Haque M."/>
        </authorList>
    </citation>
    <scope>NUCLEOTIDE SEQUENCE [LARGE SCALE GENOMIC DNA]</scope>
    <source>
        <strain evidence="6">2</strain>
    </source>
</reference>
<dbReference type="SUPFAM" id="SSF52540">
    <property type="entry name" value="P-loop containing nucleoside triphosphate hydrolases"/>
    <property type="match status" value="1"/>
</dbReference>
<organism evidence="6 7">
    <name type="scientific">Methylocella tundrae</name>
    <dbReference type="NCBI Taxonomy" id="227605"/>
    <lineage>
        <taxon>Bacteria</taxon>
        <taxon>Pseudomonadati</taxon>
        <taxon>Pseudomonadota</taxon>
        <taxon>Alphaproteobacteria</taxon>
        <taxon>Hyphomicrobiales</taxon>
        <taxon>Beijerinckiaceae</taxon>
        <taxon>Methylocella</taxon>
    </lineage>
</organism>
<evidence type="ECO:0000313" key="7">
    <source>
        <dbReference type="Proteomes" id="UP000485880"/>
    </source>
</evidence>
<dbReference type="EC" id="3.6.3.-" evidence="6"/>
<keyword evidence="6" id="KW-0378">Hydrolase</keyword>
<dbReference type="GO" id="GO:0005524">
    <property type="term" value="F:ATP binding"/>
    <property type="evidence" value="ECO:0007669"/>
    <property type="project" value="UniProtKB-KW"/>
</dbReference>
<dbReference type="RefSeq" id="WP_174512184.1">
    <property type="nucleotide sequence ID" value="NZ_CABFMQ020000076.1"/>
</dbReference>
<evidence type="ECO:0000313" key="6">
    <source>
        <dbReference type="EMBL" id="VTZ50019.1"/>
    </source>
</evidence>
<dbReference type="PANTHER" id="PTHR42788:SF19">
    <property type="entry name" value="ALIPHATIC SULFONATES IMPORT ATP-BINDING PROTEIN SSUB 2"/>
    <property type="match status" value="1"/>
</dbReference>
<sequence length="235" mass="25196">MLEVIIARKALRIAAGDSRIVLRDVAFNLKDGEVGALLGPSGCGKTTLLRIIAGLDRDFEGVVRLPSPHKIGMVFQEPRLLPWRTVAQNLLLAGATPGPGLDDILSALGLTEHLDHFPGELSLGLARRVAIARAFAVKPDLLLLDEPFVSLDAALALRLRAELLTLVEARKTMTLLVTHDVEEAIALADRIIILSPHPGRMVTDKTIDTPRLAMTPERAAKVKAEIDTLIAGAAG</sequence>
<proteinExistence type="inferred from homology"/>
<dbReference type="Proteomes" id="UP000485880">
    <property type="component" value="Unassembled WGS sequence"/>
</dbReference>
<accession>A0A8B6M6H0</accession>
<keyword evidence="7" id="KW-1185">Reference proteome</keyword>
<dbReference type="Gene3D" id="3.40.50.300">
    <property type="entry name" value="P-loop containing nucleotide triphosphate hydrolases"/>
    <property type="match status" value="1"/>
</dbReference>
<comment type="caution">
    <text evidence="6">The sequence shown here is derived from an EMBL/GenBank/DDBJ whole genome shotgun (WGS) entry which is preliminary data.</text>
</comment>